<feature type="disulfide bond" description="Redox-active" evidence="4">
    <location>
        <begin position="102"/>
        <end position="106"/>
    </location>
</feature>
<accession>A0A1J7BIJ9</accession>
<keyword evidence="9" id="KW-1185">Reference proteome</keyword>
<dbReference type="InterPro" id="IPR007410">
    <property type="entry name" value="LpqE-like"/>
</dbReference>
<feature type="domain" description="Thioredoxin" evidence="7">
    <location>
        <begin position="63"/>
        <end position="215"/>
    </location>
</feature>
<dbReference type="PANTHER" id="PTHR12151">
    <property type="entry name" value="ELECTRON TRANSPORT PROTIN SCO1/SENC FAMILY MEMBER"/>
    <property type="match status" value="1"/>
</dbReference>
<organism evidence="8 9">
    <name type="scientific">Mangrovactinospora gilvigrisea</name>
    <dbReference type="NCBI Taxonomy" id="1428644"/>
    <lineage>
        <taxon>Bacteria</taxon>
        <taxon>Bacillati</taxon>
        <taxon>Actinomycetota</taxon>
        <taxon>Actinomycetes</taxon>
        <taxon>Kitasatosporales</taxon>
        <taxon>Streptomycetaceae</taxon>
        <taxon>Mangrovactinospora</taxon>
    </lineage>
</organism>
<dbReference type="InterPro" id="IPR036182">
    <property type="entry name" value="PCuAC_sf"/>
</dbReference>
<dbReference type="RefSeq" id="WP_071655541.1">
    <property type="nucleotide sequence ID" value="NZ_MLCF01000021.1"/>
</dbReference>
<dbReference type="InterPro" id="IPR003782">
    <property type="entry name" value="SCO1/SenC"/>
</dbReference>
<dbReference type="EMBL" id="MLCF01000021">
    <property type="protein sequence ID" value="OIV38462.1"/>
    <property type="molecule type" value="Genomic_DNA"/>
</dbReference>
<evidence type="ECO:0000256" key="4">
    <source>
        <dbReference type="PIRSR" id="PIRSR603782-2"/>
    </source>
</evidence>
<evidence type="ECO:0000313" key="9">
    <source>
        <dbReference type="Proteomes" id="UP000243342"/>
    </source>
</evidence>
<dbReference type="PANTHER" id="PTHR12151:SF25">
    <property type="entry name" value="LINALOOL DEHYDRATASE_ISOMERASE DOMAIN-CONTAINING PROTEIN"/>
    <property type="match status" value="1"/>
</dbReference>
<feature type="binding site" evidence="3">
    <location>
        <position position="192"/>
    </location>
    <ligand>
        <name>Cu cation</name>
        <dbReference type="ChEBI" id="CHEBI:23378"/>
    </ligand>
</feature>
<feature type="binding site" evidence="3">
    <location>
        <position position="102"/>
    </location>
    <ligand>
        <name>Cu cation</name>
        <dbReference type="ChEBI" id="CHEBI:23378"/>
    </ligand>
</feature>
<keyword evidence="3" id="KW-0479">Metal-binding</keyword>
<gene>
    <name evidence="8" type="ORF">BIV57_05515</name>
</gene>
<dbReference type="Gene3D" id="2.60.40.1890">
    <property type="entry name" value="PCu(A)C copper chaperone"/>
    <property type="match status" value="1"/>
</dbReference>
<evidence type="ECO:0000256" key="1">
    <source>
        <dbReference type="ARBA" id="ARBA00010996"/>
    </source>
</evidence>
<evidence type="ECO:0000313" key="8">
    <source>
        <dbReference type="EMBL" id="OIV38462.1"/>
    </source>
</evidence>
<dbReference type="GO" id="GO:0046872">
    <property type="term" value="F:metal ion binding"/>
    <property type="evidence" value="ECO:0007669"/>
    <property type="project" value="UniProtKB-KW"/>
</dbReference>
<protein>
    <recommendedName>
        <fullName evidence="7">Thioredoxin domain-containing protein</fullName>
    </recommendedName>
</protein>
<evidence type="ECO:0000256" key="2">
    <source>
        <dbReference type="ARBA" id="ARBA00023008"/>
    </source>
</evidence>
<dbReference type="InterPro" id="IPR013766">
    <property type="entry name" value="Thioredoxin_domain"/>
</dbReference>
<proteinExistence type="inferred from homology"/>
<evidence type="ECO:0000259" key="7">
    <source>
        <dbReference type="PROSITE" id="PS51352"/>
    </source>
</evidence>
<dbReference type="InterPro" id="IPR036249">
    <property type="entry name" value="Thioredoxin-like_sf"/>
</dbReference>
<dbReference type="AlphaFoldDB" id="A0A1J7BIJ9"/>
<comment type="caution">
    <text evidence="8">The sequence shown here is derived from an EMBL/GenBank/DDBJ whole genome shotgun (WGS) entry which is preliminary data.</text>
</comment>
<dbReference type="CDD" id="cd02968">
    <property type="entry name" value="SCO"/>
    <property type="match status" value="1"/>
</dbReference>
<dbReference type="Pfam" id="PF02630">
    <property type="entry name" value="SCO1-SenC"/>
    <property type="match status" value="1"/>
</dbReference>
<dbReference type="Pfam" id="PF04314">
    <property type="entry name" value="PCuAC"/>
    <property type="match status" value="1"/>
</dbReference>
<dbReference type="Gene3D" id="3.40.30.10">
    <property type="entry name" value="Glutaredoxin"/>
    <property type="match status" value="1"/>
</dbReference>
<feature type="compositionally biased region" description="Gly residues" evidence="5">
    <location>
        <begin position="232"/>
        <end position="242"/>
    </location>
</feature>
<feature type="chain" id="PRO_5009643304" description="Thioredoxin domain-containing protein" evidence="6">
    <location>
        <begin position="46"/>
        <end position="382"/>
    </location>
</feature>
<feature type="region of interest" description="Disordered" evidence="5">
    <location>
        <begin position="229"/>
        <end position="264"/>
    </location>
</feature>
<dbReference type="SUPFAM" id="SSF110087">
    <property type="entry name" value="DR1885-like metal-binding protein"/>
    <property type="match status" value="1"/>
</dbReference>
<feature type="signal peptide" evidence="6">
    <location>
        <begin position="1"/>
        <end position="45"/>
    </location>
</feature>
<name>A0A1J7BIJ9_9ACTN</name>
<keyword evidence="2 3" id="KW-0186">Copper</keyword>
<dbReference type="Proteomes" id="UP000243342">
    <property type="component" value="Unassembled WGS sequence"/>
</dbReference>
<dbReference type="SUPFAM" id="SSF52833">
    <property type="entry name" value="Thioredoxin-like"/>
    <property type="match status" value="1"/>
</dbReference>
<evidence type="ECO:0000256" key="5">
    <source>
        <dbReference type="SAM" id="MobiDB-lite"/>
    </source>
</evidence>
<evidence type="ECO:0000256" key="3">
    <source>
        <dbReference type="PIRSR" id="PIRSR603782-1"/>
    </source>
</evidence>
<sequence>MLPSSTTPDRTRTRRPRALAVAAAAAAAAGALVLAGCSSSGSDSAATVSSHPSPKSVYRATALDTPWAKPDVTLTDTSGKPFNLRKDTAGRTTLLYFGYTHCPDECPTTMADIAVALQQLPKAEQQKVDVVFVTTDPAHDSKRTIRTWLDSFSSHFIGLTGDFKTIQGAARKVGIGVSPATVAKDGSITAVHGTQVVPFAPDGKAHVIFMNDQSTPQTFAHDLPLLINDVPPGGGSGKGSAGGAESQASAAAKGATHTPPKLTVKQQYVPKPAAGGMAAAYLTVANSGGTTDRLTRVTSQDATTVTMDTTSGGSMQEVTGFNVPAGGTLALARGGNHLMLQGLKKPLKEGGSITLRLTFAQSGPRTVTVPVESMTYRPGSAG</sequence>
<evidence type="ECO:0000256" key="6">
    <source>
        <dbReference type="SAM" id="SignalP"/>
    </source>
</evidence>
<keyword evidence="4" id="KW-1015">Disulfide bond</keyword>
<feature type="compositionally biased region" description="Low complexity" evidence="5">
    <location>
        <begin position="243"/>
        <end position="255"/>
    </location>
</feature>
<keyword evidence="6" id="KW-0732">Signal</keyword>
<dbReference type="STRING" id="1428644.BIV57_05515"/>
<dbReference type="PROSITE" id="PS51352">
    <property type="entry name" value="THIOREDOXIN_2"/>
    <property type="match status" value="1"/>
</dbReference>
<reference evidence="8 9" key="1">
    <citation type="submission" date="2016-10" db="EMBL/GenBank/DDBJ databases">
        <title>Genome sequence of Streptomyces gilvigriseus MUSC 26.</title>
        <authorList>
            <person name="Lee L.-H."/>
            <person name="Ser H.-L."/>
        </authorList>
    </citation>
    <scope>NUCLEOTIDE SEQUENCE [LARGE SCALE GENOMIC DNA]</scope>
    <source>
        <strain evidence="8 9">MUSC 26</strain>
    </source>
</reference>
<comment type="similarity">
    <text evidence="1">Belongs to the SCO1/2 family.</text>
</comment>
<feature type="binding site" evidence="3">
    <location>
        <position position="106"/>
    </location>
    <ligand>
        <name>Cu cation</name>
        <dbReference type="ChEBI" id="CHEBI:23378"/>
    </ligand>
</feature>